<evidence type="ECO:0000313" key="3">
    <source>
        <dbReference type="Proteomes" id="UP000238479"/>
    </source>
</evidence>
<dbReference type="Gene3D" id="2.60.40.420">
    <property type="entry name" value="Cupredoxins - blue copper proteins"/>
    <property type="match status" value="1"/>
</dbReference>
<dbReference type="InterPro" id="IPR003245">
    <property type="entry name" value="Phytocyanin_dom"/>
</dbReference>
<dbReference type="PANTHER" id="PTHR33021:SF325">
    <property type="entry name" value="PHYTOCYANIN DOMAIN-CONTAINING PROTEIN"/>
    <property type="match status" value="1"/>
</dbReference>
<dbReference type="GO" id="GO:0005886">
    <property type="term" value="C:plasma membrane"/>
    <property type="evidence" value="ECO:0007669"/>
    <property type="project" value="TreeGrafter"/>
</dbReference>
<comment type="caution">
    <text evidence="2">The sequence shown here is derived from an EMBL/GenBank/DDBJ whole genome shotgun (WGS) entry which is preliminary data.</text>
</comment>
<dbReference type="InterPro" id="IPR008972">
    <property type="entry name" value="Cupredoxin"/>
</dbReference>
<dbReference type="PANTHER" id="PTHR33021">
    <property type="entry name" value="BLUE COPPER PROTEIN"/>
    <property type="match status" value="1"/>
</dbReference>
<protein>
    <submittedName>
        <fullName evidence="2">Putative cupredoxin</fullName>
    </submittedName>
</protein>
<dbReference type="Proteomes" id="UP000238479">
    <property type="component" value="Chromosome 2"/>
</dbReference>
<organism evidence="2 3">
    <name type="scientific">Rosa chinensis</name>
    <name type="common">China rose</name>
    <dbReference type="NCBI Taxonomy" id="74649"/>
    <lineage>
        <taxon>Eukaryota</taxon>
        <taxon>Viridiplantae</taxon>
        <taxon>Streptophyta</taxon>
        <taxon>Embryophyta</taxon>
        <taxon>Tracheophyta</taxon>
        <taxon>Spermatophyta</taxon>
        <taxon>Magnoliopsida</taxon>
        <taxon>eudicotyledons</taxon>
        <taxon>Gunneridae</taxon>
        <taxon>Pentapetalae</taxon>
        <taxon>rosids</taxon>
        <taxon>fabids</taxon>
        <taxon>Rosales</taxon>
        <taxon>Rosaceae</taxon>
        <taxon>Rosoideae</taxon>
        <taxon>Rosoideae incertae sedis</taxon>
        <taxon>Rosa</taxon>
    </lineage>
</organism>
<dbReference type="InterPro" id="IPR039391">
    <property type="entry name" value="Phytocyanin-like"/>
</dbReference>
<dbReference type="STRING" id="74649.A0A2P6S1D9"/>
<accession>A0A2P6S1D9</accession>
<dbReference type="OMA" id="ENFDICN"/>
<name>A0A2P6S1D9_ROSCH</name>
<evidence type="ECO:0000313" key="2">
    <source>
        <dbReference type="EMBL" id="PRQ52497.1"/>
    </source>
</evidence>
<gene>
    <name evidence="2" type="ORF">RchiOBHm_Chr2g0156131</name>
</gene>
<dbReference type="Gramene" id="PRQ52497">
    <property type="protein sequence ID" value="PRQ52497"/>
    <property type="gene ID" value="RchiOBHm_Chr2g0156131"/>
</dbReference>
<keyword evidence="3" id="KW-1185">Reference proteome</keyword>
<evidence type="ECO:0000259" key="1">
    <source>
        <dbReference type="PROSITE" id="PS51485"/>
    </source>
</evidence>
<dbReference type="OrthoDB" id="5421909at2759"/>
<feature type="domain" description="Phytocyanin" evidence="1">
    <location>
        <begin position="8"/>
        <end position="111"/>
    </location>
</feature>
<dbReference type="AlphaFoldDB" id="A0A2P6S1D9"/>
<dbReference type="SUPFAM" id="SSF49503">
    <property type="entry name" value="Cupredoxins"/>
    <property type="match status" value="1"/>
</dbReference>
<reference evidence="2 3" key="1">
    <citation type="journal article" date="2018" name="Nat. Genet.">
        <title>The Rosa genome provides new insights in the design of modern roses.</title>
        <authorList>
            <person name="Bendahmane M."/>
        </authorList>
    </citation>
    <scope>NUCLEOTIDE SEQUENCE [LARGE SCALE GENOMIC DNA]</scope>
    <source>
        <strain evidence="3">cv. Old Blush</strain>
    </source>
</reference>
<dbReference type="PROSITE" id="PS51485">
    <property type="entry name" value="PHYTOCYANIN"/>
    <property type="match status" value="1"/>
</dbReference>
<sequence length="111" mass="12222">MLSATEARKYRVGGDLGWTIPPSGAATYASWASKYTFKVDKDLLGFDFKAGKNDVIVVTKENFDICNTTKPLYQYKGPVFPRAAISGTYYLTFSFAGHCAKGQKVAIYFAP</sequence>
<dbReference type="GO" id="GO:0009055">
    <property type="term" value="F:electron transfer activity"/>
    <property type="evidence" value="ECO:0007669"/>
    <property type="project" value="InterPro"/>
</dbReference>
<dbReference type="EMBL" id="PDCK01000040">
    <property type="protein sequence ID" value="PRQ52497.1"/>
    <property type="molecule type" value="Genomic_DNA"/>
</dbReference>
<proteinExistence type="predicted"/>
<dbReference type="Pfam" id="PF02298">
    <property type="entry name" value="Cu_bind_like"/>
    <property type="match status" value="1"/>
</dbReference>